<dbReference type="EMBL" id="AYYX01000057">
    <property type="protein sequence ID" value="KRM86282.1"/>
    <property type="molecule type" value="Genomic_DNA"/>
</dbReference>
<feature type="transmembrane region" description="Helical" evidence="7">
    <location>
        <begin position="255"/>
        <end position="280"/>
    </location>
</feature>
<feature type="transmembrane region" description="Helical" evidence="7">
    <location>
        <begin position="385"/>
        <end position="407"/>
    </location>
</feature>
<feature type="domain" description="Major facilitator superfamily (MFS) profile" evidence="8">
    <location>
        <begin position="2"/>
        <end position="453"/>
    </location>
</feature>
<dbReference type="PANTHER" id="PTHR42718">
    <property type="entry name" value="MAJOR FACILITATOR SUPERFAMILY MULTIDRUG TRANSPORTER MFSC"/>
    <property type="match status" value="1"/>
</dbReference>
<evidence type="ECO:0000256" key="6">
    <source>
        <dbReference type="ARBA" id="ARBA00023136"/>
    </source>
</evidence>
<evidence type="ECO:0000259" key="8">
    <source>
        <dbReference type="PROSITE" id="PS50850"/>
    </source>
</evidence>
<dbReference type="Gene3D" id="1.20.1250.20">
    <property type="entry name" value="MFS general substrate transporter like domains"/>
    <property type="match status" value="1"/>
</dbReference>
<feature type="transmembrane region" description="Helical" evidence="7">
    <location>
        <begin position="214"/>
        <end position="234"/>
    </location>
</feature>
<protein>
    <submittedName>
        <fullName evidence="9">EmrB QacA subfamily drug resistance transporter</fullName>
    </submittedName>
</protein>
<dbReference type="GO" id="GO:0005886">
    <property type="term" value="C:plasma membrane"/>
    <property type="evidence" value="ECO:0007669"/>
    <property type="project" value="UniProtKB-SubCell"/>
</dbReference>
<dbReference type="Gene3D" id="1.20.1720.10">
    <property type="entry name" value="Multidrug resistance protein D"/>
    <property type="match status" value="1"/>
</dbReference>
<dbReference type="GO" id="GO:0022857">
    <property type="term" value="F:transmembrane transporter activity"/>
    <property type="evidence" value="ECO:0007669"/>
    <property type="project" value="InterPro"/>
</dbReference>
<evidence type="ECO:0000256" key="1">
    <source>
        <dbReference type="ARBA" id="ARBA00004651"/>
    </source>
</evidence>
<dbReference type="InterPro" id="IPR036259">
    <property type="entry name" value="MFS_trans_sf"/>
</dbReference>
<evidence type="ECO:0000313" key="10">
    <source>
        <dbReference type="Proteomes" id="UP000051576"/>
    </source>
</evidence>
<dbReference type="PATRIC" id="fig|1133569.4.peg.1855"/>
<comment type="subcellular location">
    <subcellularLocation>
        <location evidence="1">Cell membrane</location>
        <topology evidence="1">Multi-pass membrane protein</topology>
    </subcellularLocation>
</comment>
<dbReference type="Proteomes" id="UP000051576">
    <property type="component" value="Unassembled WGS sequence"/>
</dbReference>
<feature type="transmembrane region" description="Helical" evidence="7">
    <location>
        <begin position="125"/>
        <end position="144"/>
    </location>
</feature>
<reference evidence="9 10" key="1">
    <citation type="journal article" date="2015" name="Genome Announc.">
        <title>Expanding the biotechnology potential of lactobacilli through comparative genomics of 213 strains and associated genera.</title>
        <authorList>
            <person name="Sun Z."/>
            <person name="Harris H.M."/>
            <person name="McCann A."/>
            <person name="Guo C."/>
            <person name="Argimon S."/>
            <person name="Zhang W."/>
            <person name="Yang X."/>
            <person name="Jeffery I.B."/>
            <person name="Cooney J.C."/>
            <person name="Kagawa T.F."/>
            <person name="Liu W."/>
            <person name="Song Y."/>
            <person name="Salvetti E."/>
            <person name="Wrobel A."/>
            <person name="Rasinkangas P."/>
            <person name="Parkhill J."/>
            <person name="Rea M.C."/>
            <person name="O'Sullivan O."/>
            <person name="Ritari J."/>
            <person name="Douillard F.P."/>
            <person name="Paul Ross R."/>
            <person name="Yang R."/>
            <person name="Briner A.E."/>
            <person name="Felis G.E."/>
            <person name="de Vos W.M."/>
            <person name="Barrangou R."/>
            <person name="Klaenhammer T.R."/>
            <person name="Caufield P.W."/>
            <person name="Cui Y."/>
            <person name="Zhang H."/>
            <person name="O'Toole P.W."/>
        </authorList>
    </citation>
    <scope>NUCLEOTIDE SEQUENCE [LARGE SCALE GENOMIC DNA]</scope>
    <source>
        <strain evidence="9 10">DSM 20605</strain>
    </source>
</reference>
<keyword evidence="4 7" id="KW-0812">Transmembrane</keyword>
<dbReference type="PRINTS" id="PR01036">
    <property type="entry name" value="TCRTETB"/>
</dbReference>
<feature type="transmembrane region" description="Helical" evidence="7">
    <location>
        <begin position="37"/>
        <end position="56"/>
    </location>
</feature>
<dbReference type="NCBIfam" id="TIGR00711">
    <property type="entry name" value="efflux_EmrB"/>
    <property type="match status" value="1"/>
</dbReference>
<dbReference type="PROSITE" id="PS50850">
    <property type="entry name" value="MFS"/>
    <property type="match status" value="1"/>
</dbReference>
<gene>
    <name evidence="9" type="ORF">FD21_GL001710</name>
</gene>
<comment type="caution">
    <text evidence="9">The sequence shown here is derived from an EMBL/GenBank/DDBJ whole genome shotgun (WGS) entry which is preliminary data.</text>
</comment>
<organism evidence="9 10">
    <name type="scientific">Liquorilactobacillus vini DSM 20605</name>
    <dbReference type="NCBI Taxonomy" id="1133569"/>
    <lineage>
        <taxon>Bacteria</taxon>
        <taxon>Bacillati</taxon>
        <taxon>Bacillota</taxon>
        <taxon>Bacilli</taxon>
        <taxon>Lactobacillales</taxon>
        <taxon>Lactobacillaceae</taxon>
        <taxon>Liquorilactobacillus</taxon>
    </lineage>
</organism>
<evidence type="ECO:0000256" key="3">
    <source>
        <dbReference type="ARBA" id="ARBA00022475"/>
    </source>
</evidence>
<name>A0A0R2C4M4_9LACO</name>
<evidence type="ECO:0000256" key="5">
    <source>
        <dbReference type="ARBA" id="ARBA00022989"/>
    </source>
</evidence>
<dbReference type="STRING" id="1133569.FD21_GL001710"/>
<proteinExistence type="predicted"/>
<keyword evidence="10" id="KW-1185">Reference proteome</keyword>
<feature type="transmembrane region" description="Helical" evidence="7">
    <location>
        <begin position="97"/>
        <end position="118"/>
    </location>
</feature>
<dbReference type="RefSeq" id="WP_010581570.1">
    <property type="nucleotide sequence ID" value="NZ_AHYZ01000216.1"/>
</dbReference>
<evidence type="ECO:0000313" key="9">
    <source>
        <dbReference type="EMBL" id="KRM86282.1"/>
    </source>
</evidence>
<keyword evidence="2" id="KW-0813">Transport</keyword>
<keyword evidence="6 7" id="KW-0472">Membrane</keyword>
<sequence>MALIGILAGGFIGLFSETALNIALPTLMQELKVDEGTVQLLITGYMLVIGIVLPLSGLISHWFPTKQLMLFAVTIFATGSVMAACAPNFGWLLFGRMIQGIGTGLLLPLMFTIAALLFPPQKLGTVLGIIGLVIMFAPALGPTISGVILQNLSWRWIFWLFLPILVVAWILIRLTVPNLISQTKPKFSWSAVIASAAGFGMLVTAASLVSNLGITSPLVLGLLAVAVVILFGYIHQQLNSSQPILNFKIFKNREFNLSTWVIALNFGIIISSMYLLPLLFQRGLGISAIKTGLWMLPGGLVNAFVSAASGRLYDRFGARKLASGGVIFALLGLTLLIVLTSRATIAHLVTAHILLMIGVALIMSPVQTFGLSHLKRQQSGDGSTIMNTLQQISGALATAVTTTLMAWGSSLAETDSQRAAFIFSSHFGFGFILLLAMIVGGLIFGIKAKFPSHEEIE</sequence>
<dbReference type="PANTHER" id="PTHR42718:SF43">
    <property type="entry name" value="LINCOMYCIN RESISTANCE PROTEIN LMRB"/>
    <property type="match status" value="1"/>
</dbReference>
<keyword evidence="5 7" id="KW-1133">Transmembrane helix</keyword>
<feature type="transmembrane region" description="Helical" evidence="7">
    <location>
        <begin position="292"/>
        <end position="309"/>
    </location>
</feature>
<dbReference type="Pfam" id="PF07690">
    <property type="entry name" value="MFS_1"/>
    <property type="match status" value="1"/>
</dbReference>
<feature type="transmembrane region" description="Helical" evidence="7">
    <location>
        <begin position="321"/>
        <end position="339"/>
    </location>
</feature>
<evidence type="ECO:0000256" key="4">
    <source>
        <dbReference type="ARBA" id="ARBA00022692"/>
    </source>
</evidence>
<dbReference type="InterPro" id="IPR004638">
    <property type="entry name" value="EmrB-like"/>
</dbReference>
<feature type="transmembrane region" description="Helical" evidence="7">
    <location>
        <begin position="156"/>
        <end position="176"/>
    </location>
</feature>
<accession>A0A0R2C4M4</accession>
<dbReference type="eggNOG" id="COG2814">
    <property type="taxonomic scope" value="Bacteria"/>
</dbReference>
<feature type="transmembrane region" description="Helical" evidence="7">
    <location>
        <begin position="188"/>
        <end position="208"/>
    </location>
</feature>
<feature type="transmembrane region" description="Helical" evidence="7">
    <location>
        <begin position="68"/>
        <end position="91"/>
    </location>
</feature>
<evidence type="ECO:0000256" key="2">
    <source>
        <dbReference type="ARBA" id="ARBA00022448"/>
    </source>
</evidence>
<dbReference type="InterPro" id="IPR020846">
    <property type="entry name" value="MFS_dom"/>
</dbReference>
<keyword evidence="3" id="KW-1003">Cell membrane</keyword>
<dbReference type="AlphaFoldDB" id="A0A0R2C4M4"/>
<feature type="transmembrane region" description="Helical" evidence="7">
    <location>
        <begin position="419"/>
        <end position="444"/>
    </location>
</feature>
<evidence type="ECO:0000256" key="7">
    <source>
        <dbReference type="SAM" id="Phobius"/>
    </source>
</evidence>
<feature type="transmembrane region" description="Helical" evidence="7">
    <location>
        <begin position="345"/>
        <end position="364"/>
    </location>
</feature>
<dbReference type="CDD" id="cd17503">
    <property type="entry name" value="MFS_LmrB_MDR_like"/>
    <property type="match status" value="1"/>
</dbReference>
<dbReference type="InterPro" id="IPR011701">
    <property type="entry name" value="MFS"/>
</dbReference>
<dbReference type="SUPFAM" id="SSF103473">
    <property type="entry name" value="MFS general substrate transporter"/>
    <property type="match status" value="1"/>
</dbReference>